<comment type="caution">
    <text evidence="6">The sequence shown here is derived from an EMBL/GenBank/DDBJ whole genome shotgun (WGS) entry which is preliminary data.</text>
</comment>
<dbReference type="SUPFAM" id="SSF144284">
    <property type="entry name" value="Sec2 N-terminal region"/>
    <property type="match status" value="1"/>
</dbReference>
<dbReference type="PANTHER" id="PTHR14430:SF0">
    <property type="entry name" value="SEC2P DOMAIN-CONTAINING PROTEIN"/>
    <property type="match status" value="1"/>
</dbReference>
<feature type="region of interest" description="Disordered" evidence="4">
    <location>
        <begin position="205"/>
        <end position="246"/>
    </location>
</feature>
<feature type="coiled-coil region" evidence="3">
    <location>
        <begin position="107"/>
        <end position="187"/>
    </location>
</feature>
<evidence type="ECO:0000256" key="4">
    <source>
        <dbReference type="SAM" id="MobiDB-lite"/>
    </source>
</evidence>
<evidence type="ECO:0000313" key="6">
    <source>
        <dbReference type="EMBL" id="CAD5117777.1"/>
    </source>
</evidence>
<feature type="region of interest" description="Disordered" evidence="4">
    <location>
        <begin position="253"/>
        <end position="272"/>
    </location>
</feature>
<dbReference type="GO" id="GO:0005085">
    <property type="term" value="F:guanyl-nucleotide exchange factor activity"/>
    <property type="evidence" value="ECO:0007669"/>
    <property type="project" value="InterPro"/>
</dbReference>
<reference evidence="6 7" key="1">
    <citation type="submission" date="2020-08" db="EMBL/GenBank/DDBJ databases">
        <authorList>
            <person name="Hejnol A."/>
        </authorList>
    </citation>
    <scope>NUCLEOTIDE SEQUENCE [LARGE SCALE GENOMIC DNA]</scope>
</reference>
<feature type="compositionally biased region" description="Polar residues" evidence="4">
    <location>
        <begin position="206"/>
        <end position="217"/>
    </location>
</feature>
<gene>
    <name evidence="6" type="ORF">DGYR_LOCUS6273</name>
</gene>
<feature type="region of interest" description="Disordered" evidence="4">
    <location>
        <begin position="50"/>
        <end position="96"/>
    </location>
</feature>
<evidence type="ECO:0000259" key="5">
    <source>
        <dbReference type="Pfam" id="PF06428"/>
    </source>
</evidence>
<dbReference type="Proteomes" id="UP000549394">
    <property type="component" value="Unassembled WGS sequence"/>
</dbReference>
<evidence type="ECO:0000256" key="2">
    <source>
        <dbReference type="ARBA" id="ARBA00025794"/>
    </source>
</evidence>
<dbReference type="Gene3D" id="1.20.5.4880">
    <property type="match status" value="1"/>
</dbReference>
<sequence length="424" mass="48414">MDETYNEQVCCINPPVETIIKTNMPSNPNDSIVKRKPIGLAIDNESFEKVNKHRRSSVPTTPSAPDIVITSAMNGGNDSSSEHEQRRPRARSSSVQVASEVSNIELREELIAARHELERRIAKNEELERVQEQMNGEVTELTASLFEQANKMVQEANVKRMQTENELKAANNKIEMLQAEVSALKALVITSTPATPNKHLHPQLDASAQASQKQATPNKFAKKSGFVKTHRRSTSHHQFTRDEMSAVNINLIKPSSEANREQNANEENRNNEDWGIDPVYFDEFNNWKKSPKLDDRNTFLGRIADEDILPCLDFANNKLSQNIHWSIKKNTMAIEPVPDRNPLPRMCSLTERNNICKYRVRLGDNEEWHYVSKLARNRIAAVADFYTYIRYITLGLVKSQDAEMFQHVMKLRKQMCVARLGYTI</sequence>
<dbReference type="OrthoDB" id="5560525at2759"/>
<evidence type="ECO:0000256" key="1">
    <source>
        <dbReference type="ARBA" id="ARBA00023054"/>
    </source>
</evidence>
<evidence type="ECO:0000313" key="7">
    <source>
        <dbReference type="Proteomes" id="UP000549394"/>
    </source>
</evidence>
<dbReference type="AlphaFoldDB" id="A0A7I8VNY6"/>
<protein>
    <submittedName>
        <fullName evidence="6">DgyrCDS6521</fullName>
    </submittedName>
</protein>
<keyword evidence="7" id="KW-1185">Reference proteome</keyword>
<dbReference type="InterPro" id="IPR040351">
    <property type="entry name" value="RAB3IL/RAB3IP/Sec2"/>
</dbReference>
<organism evidence="6 7">
    <name type="scientific">Dimorphilus gyrociliatus</name>
    <dbReference type="NCBI Taxonomy" id="2664684"/>
    <lineage>
        <taxon>Eukaryota</taxon>
        <taxon>Metazoa</taxon>
        <taxon>Spiralia</taxon>
        <taxon>Lophotrochozoa</taxon>
        <taxon>Annelida</taxon>
        <taxon>Polychaeta</taxon>
        <taxon>Polychaeta incertae sedis</taxon>
        <taxon>Dinophilidae</taxon>
        <taxon>Dimorphilus</taxon>
    </lineage>
</organism>
<comment type="similarity">
    <text evidence="2">Belongs to the SEC2 family.</text>
</comment>
<evidence type="ECO:0000256" key="3">
    <source>
        <dbReference type="SAM" id="Coils"/>
    </source>
</evidence>
<dbReference type="CDD" id="cd21044">
    <property type="entry name" value="Rab11BD_RAB3IP_like"/>
    <property type="match status" value="1"/>
</dbReference>
<dbReference type="GO" id="GO:0006887">
    <property type="term" value="P:exocytosis"/>
    <property type="evidence" value="ECO:0007669"/>
    <property type="project" value="TreeGrafter"/>
</dbReference>
<keyword evidence="1 3" id="KW-0175">Coiled coil</keyword>
<accession>A0A7I8VNY6</accession>
<dbReference type="GO" id="GO:0070319">
    <property type="term" value="C:Golgi to plasma membrane transport vesicle"/>
    <property type="evidence" value="ECO:0007669"/>
    <property type="project" value="TreeGrafter"/>
</dbReference>
<dbReference type="PANTHER" id="PTHR14430">
    <property type="entry name" value="RABIN3-RELATED"/>
    <property type="match status" value="1"/>
</dbReference>
<name>A0A7I8VNY6_9ANNE</name>
<dbReference type="Pfam" id="PF06428">
    <property type="entry name" value="Sec2p"/>
    <property type="match status" value="1"/>
</dbReference>
<dbReference type="Pfam" id="PF25555">
    <property type="entry name" value="RAB3A-like_C"/>
    <property type="match status" value="1"/>
</dbReference>
<proteinExistence type="inferred from homology"/>
<feature type="domain" description="GDP/GTP exchange factor Sec2 N-terminal" evidence="5">
    <location>
        <begin position="89"/>
        <end position="186"/>
    </location>
</feature>
<dbReference type="InterPro" id="IPR009449">
    <property type="entry name" value="Sec2_N"/>
</dbReference>
<dbReference type="EMBL" id="CAJFCJ010000007">
    <property type="protein sequence ID" value="CAD5117777.1"/>
    <property type="molecule type" value="Genomic_DNA"/>
</dbReference>